<dbReference type="Pfam" id="PF09350">
    <property type="entry name" value="DJC28_CD"/>
    <property type="match status" value="1"/>
</dbReference>
<name>A0A8B7NE26_HYAAZ</name>
<dbReference type="InterPro" id="IPR018961">
    <property type="entry name" value="DnaJ_homolog_subfam-C_membr-28"/>
</dbReference>
<dbReference type="InterPro" id="IPR052573">
    <property type="entry name" value="DnaJ_C_subfamily_28"/>
</dbReference>
<gene>
    <name evidence="4" type="primary">LOC108669087</name>
</gene>
<sequence length="441" mass="50426">MFKVEPRGVAMLKFLSLYYSRLVCCSGCTRLLHFTVSAGSPFHSTATLFTEKEKIDQFEEDYVTLRVPSSVDAAGARDAFLNLAKKYHPDSGHPAADEGKFKMIEKSYRCLLKKFSDERRHNCDAEGEYGLYYEEKKSEREKPADEEAPDKGFYSIKTSAPQHRQYLSYEGIGLGSPAQREKQFSRFKAMRATENIIDYKVQQLQQEHPETGLVAKEKAATRKNRTRYGLERVVEDLIQESMAKGEFDNLSCTGKPLRHDNYNPYLDVATHKLNQVLIENGYAPQWVQLEREIRDDKEWIKNQLKKTRATLGLQPLALNEQKLWDQAVASLNFHLSDLNKKIDRYNLLVPVLSKQMVHYPLDRISANILTESYSKHHPNVREFLASLNKAAPRHSRVDSTSSIDQINSGDKTAVTASARSVSEQTNPLQELLNVFKRTPKS</sequence>
<reference evidence="4" key="1">
    <citation type="submission" date="2025-08" db="UniProtKB">
        <authorList>
            <consortium name="RefSeq"/>
        </authorList>
    </citation>
    <scope>IDENTIFICATION</scope>
    <source>
        <tissue evidence="4">Whole organism</tissue>
    </source>
</reference>
<feature type="compositionally biased region" description="Basic and acidic residues" evidence="1">
    <location>
        <begin position="136"/>
        <end position="145"/>
    </location>
</feature>
<feature type="region of interest" description="Disordered" evidence="1">
    <location>
        <begin position="136"/>
        <end position="156"/>
    </location>
</feature>
<dbReference type="InterPro" id="IPR001623">
    <property type="entry name" value="DnaJ_domain"/>
</dbReference>
<dbReference type="Pfam" id="PF00226">
    <property type="entry name" value="DnaJ"/>
    <property type="match status" value="1"/>
</dbReference>
<dbReference type="KEGG" id="hazt:108669087"/>
<dbReference type="RefSeq" id="XP_018011862.1">
    <property type="nucleotide sequence ID" value="XM_018156373.2"/>
</dbReference>
<accession>A0A8B7NE26</accession>
<dbReference type="Gene3D" id="1.10.287.110">
    <property type="entry name" value="DnaJ domain"/>
    <property type="match status" value="1"/>
</dbReference>
<dbReference type="OMA" id="ILCKEND"/>
<dbReference type="CDD" id="cd06257">
    <property type="entry name" value="DnaJ"/>
    <property type="match status" value="1"/>
</dbReference>
<proteinExistence type="predicted"/>
<evidence type="ECO:0000259" key="2">
    <source>
        <dbReference type="PROSITE" id="PS50076"/>
    </source>
</evidence>
<protein>
    <submittedName>
        <fullName evidence="4">DnaJ homolog subfamily C member 28 isoform X1</fullName>
    </submittedName>
</protein>
<dbReference type="Proteomes" id="UP000694843">
    <property type="component" value="Unplaced"/>
</dbReference>
<evidence type="ECO:0000313" key="3">
    <source>
        <dbReference type="Proteomes" id="UP000694843"/>
    </source>
</evidence>
<dbReference type="OrthoDB" id="1922282at2759"/>
<evidence type="ECO:0000313" key="4">
    <source>
        <dbReference type="RefSeq" id="XP_018011862.1"/>
    </source>
</evidence>
<feature type="domain" description="J" evidence="2">
    <location>
        <begin position="60"/>
        <end position="127"/>
    </location>
</feature>
<dbReference type="PANTHER" id="PTHR39158">
    <property type="entry name" value="OS08G0560600 PROTEIN"/>
    <property type="match status" value="1"/>
</dbReference>
<organism evidence="3 4">
    <name type="scientific">Hyalella azteca</name>
    <name type="common">Amphipod</name>
    <dbReference type="NCBI Taxonomy" id="294128"/>
    <lineage>
        <taxon>Eukaryota</taxon>
        <taxon>Metazoa</taxon>
        <taxon>Ecdysozoa</taxon>
        <taxon>Arthropoda</taxon>
        <taxon>Crustacea</taxon>
        <taxon>Multicrustacea</taxon>
        <taxon>Malacostraca</taxon>
        <taxon>Eumalacostraca</taxon>
        <taxon>Peracarida</taxon>
        <taxon>Amphipoda</taxon>
        <taxon>Senticaudata</taxon>
        <taxon>Talitrida</taxon>
        <taxon>Talitroidea</taxon>
        <taxon>Hyalellidae</taxon>
        <taxon>Hyalella</taxon>
    </lineage>
</organism>
<dbReference type="GeneID" id="108669087"/>
<dbReference type="AlphaFoldDB" id="A0A8B7NE26"/>
<dbReference type="SUPFAM" id="SSF46565">
    <property type="entry name" value="Chaperone J-domain"/>
    <property type="match status" value="1"/>
</dbReference>
<dbReference type="PANTHER" id="PTHR39158:SF1">
    <property type="entry name" value="DNAJ HOMOLOG SUBFAMILY C MEMBER 28"/>
    <property type="match status" value="1"/>
</dbReference>
<dbReference type="PROSITE" id="PS50076">
    <property type="entry name" value="DNAJ_2"/>
    <property type="match status" value="1"/>
</dbReference>
<dbReference type="InterPro" id="IPR036869">
    <property type="entry name" value="J_dom_sf"/>
</dbReference>
<keyword evidence="3" id="KW-1185">Reference proteome</keyword>
<evidence type="ECO:0000256" key="1">
    <source>
        <dbReference type="SAM" id="MobiDB-lite"/>
    </source>
</evidence>